<keyword evidence="3" id="KW-0564">Palmitate</keyword>
<gene>
    <name evidence="7" type="ORF">A9179_01545</name>
</gene>
<dbReference type="EMBL" id="LZEU01000001">
    <property type="protein sequence ID" value="MBC9248949.1"/>
    <property type="molecule type" value="Genomic_DNA"/>
</dbReference>
<dbReference type="Proteomes" id="UP000744555">
    <property type="component" value="Unassembled WGS sequence"/>
</dbReference>
<comment type="caution">
    <text evidence="7">The sequence shown here is derived from an EMBL/GenBank/DDBJ whole genome shotgun (WGS) entry which is preliminary data.</text>
</comment>
<feature type="signal peptide" evidence="5">
    <location>
        <begin position="1"/>
        <end position="24"/>
    </location>
</feature>
<dbReference type="RefSeq" id="WP_187804110.1">
    <property type="nucleotide sequence ID" value="NZ_LZEU01000001.1"/>
</dbReference>
<feature type="chain" id="PRO_5045558746" description="C-type lysozyme inhibitor domain-containing protein" evidence="5">
    <location>
        <begin position="25"/>
        <end position="105"/>
    </location>
</feature>
<evidence type="ECO:0000256" key="2">
    <source>
        <dbReference type="ARBA" id="ARBA00023136"/>
    </source>
</evidence>
<evidence type="ECO:0000256" key="3">
    <source>
        <dbReference type="ARBA" id="ARBA00023139"/>
    </source>
</evidence>
<keyword evidence="1 5" id="KW-0732">Signal</keyword>
<keyword evidence="8" id="KW-1185">Reference proteome</keyword>
<evidence type="ECO:0000313" key="8">
    <source>
        <dbReference type="Proteomes" id="UP000744555"/>
    </source>
</evidence>
<evidence type="ECO:0000313" key="7">
    <source>
        <dbReference type="EMBL" id="MBC9248949.1"/>
    </source>
</evidence>
<evidence type="ECO:0000259" key="6">
    <source>
        <dbReference type="Pfam" id="PF09864"/>
    </source>
</evidence>
<keyword evidence="2" id="KW-0472">Membrane</keyword>
<evidence type="ECO:0000256" key="5">
    <source>
        <dbReference type="SAM" id="SignalP"/>
    </source>
</evidence>
<keyword evidence="4" id="KW-0449">Lipoprotein</keyword>
<name>A0ABR7RW11_AQUAC</name>
<dbReference type="Gene3D" id="2.40.128.200">
    <property type="match status" value="1"/>
</dbReference>
<protein>
    <recommendedName>
        <fullName evidence="6">C-type lysozyme inhibitor domain-containing protein</fullName>
    </recommendedName>
</protein>
<dbReference type="Pfam" id="PF09864">
    <property type="entry name" value="MliC"/>
    <property type="match status" value="1"/>
</dbReference>
<reference evidence="7 8" key="1">
    <citation type="submission" date="2016-06" db="EMBL/GenBank/DDBJ databases">
        <authorList>
            <person name="Ramos C."/>
            <person name="Pintado A."/>
            <person name="Crespo-Gomez J.I."/>
        </authorList>
    </citation>
    <scope>NUCLEOTIDE SEQUENCE [LARGE SCALE GENOMIC DNA]</scope>
    <source>
        <strain evidence="7 8">AVO110</strain>
    </source>
</reference>
<evidence type="ECO:0000256" key="4">
    <source>
        <dbReference type="ARBA" id="ARBA00023288"/>
    </source>
</evidence>
<organism evidence="7 8">
    <name type="scientific">Aquipseudomonas alcaligenes</name>
    <name type="common">Pseudomonas alcaligenes</name>
    <dbReference type="NCBI Taxonomy" id="43263"/>
    <lineage>
        <taxon>Bacteria</taxon>
        <taxon>Pseudomonadati</taxon>
        <taxon>Pseudomonadota</taxon>
        <taxon>Gammaproteobacteria</taxon>
        <taxon>Pseudomonadales</taxon>
        <taxon>Pseudomonadaceae</taxon>
        <taxon>Aquipseudomonas</taxon>
    </lineage>
</organism>
<sequence length="105" mass="11188">MIRQGCITLALAALLGGCASQPSASDVWTRWVCDSQAEVLWRPVGDDAVDLRLGGGDIVHRLQREPSGSGALYSDGMLAFHTKGDEGLVYRVADDDLIGRGCKAQ</sequence>
<accession>A0ABR7RW11</accession>
<evidence type="ECO:0000256" key="1">
    <source>
        <dbReference type="ARBA" id="ARBA00022729"/>
    </source>
</evidence>
<feature type="domain" description="C-type lysozyme inhibitor" evidence="6">
    <location>
        <begin position="31"/>
        <end position="96"/>
    </location>
</feature>
<dbReference type="PROSITE" id="PS51257">
    <property type="entry name" value="PROKAR_LIPOPROTEIN"/>
    <property type="match status" value="1"/>
</dbReference>
<dbReference type="SUPFAM" id="SSF141488">
    <property type="entry name" value="YdhA-like"/>
    <property type="match status" value="1"/>
</dbReference>
<dbReference type="InterPro" id="IPR018660">
    <property type="entry name" value="MliC"/>
</dbReference>
<proteinExistence type="predicted"/>
<dbReference type="InterPro" id="IPR036328">
    <property type="entry name" value="MliC_sf"/>
</dbReference>